<dbReference type="Gene3D" id="2.170.190.11">
    <property type="entry name" value="Molybdopterin biosynthesis moea protein, domain 3"/>
    <property type="match status" value="1"/>
</dbReference>
<dbReference type="InterPro" id="IPR005110">
    <property type="entry name" value="MoeA_linker/N"/>
</dbReference>
<dbReference type="Gene3D" id="2.40.340.10">
    <property type="entry name" value="MoeA, C-terminal, domain IV"/>
    <property type="match status" value="1"/>
</dbReference>
<evidence type="ECO:0000259" key="7">
    <source>
        <dbReference type="SMART" id="SM00852"/>
    </source>
</evidence>
<dbReference type="EC" id="2.10.1.1" evidence="5"/>
<dbReference type="GO" id="GO:0006777">
    <property type="term" value="P:Mo-molybdopterin cofactor biosynthetic process"/>
    <property type="evidence" value="ECO:0007669"/>
    <property type="project" value="UniProtKB-UniRule"/>
</dbReference>
<dbReference type="GO" id="GO:0061599">
    <property type="term" value="F:molybdopterin molybdotransferase activity"/>
    <property type="evidence" value="ECO:0007669"/>
    <property type="project" value="UniProtKB-UniRule"/>
</dbReference>
<evidence type="ECO:0000313" key="9">
    <source>
        <dbReference type="Proteomes" id="UP000198583"/>
    </source>
</evidence>
<dbReference type="GO" id="GO:0005829">
    <property type="term" value="C:cytosol"/>
    <property type="evidence" value="ECO:0007669"/>
    <property type="project" value="TreeGrafter"/>
</dbReference>
<dbReference type="EMBL" id="FOYL01000002">
    <property type="protein sequence ID" value="SFR06657.1"/>
    <property type="molecule type" value="Genomic_DNA"/>
</dbReference>
<feature type="domain" description="MoaB/Mog" evidence="7">
    <location>
        <begin position="212"/>
        <end position="346"/>
    </location>
</feature>
<protein>
    <recommendedName>
        <fullName evidence="5">Molybdopterin molybdenumtransferase</fullName>
        <ecNumber evidence="5">2.10.1.1</ecNumber>
    </recommendedName>
</protein>
<keyword evidence="5" id="KW-0501">Molybdenum cofactor biosynthesis</keyword>
<keyword evidence="3 5" id="KW-0500">Molybdenum</keyword>
<organism evidence="8 9">
    <name type="scientific">Lentzea waywayandensis</name>
    <dbReference type="NCBI Taxonomy" id="84724"/>
    <lineage>
        <taxon>Bacteria</taxon>
        <taxon>Bacillati</taxon>
        <taxon>Actinomycetota</taxon>
        <taxon>Actinomycetes</taxon>
        <taxon>Pseudonocardiales</taxon>
        <taxon>Pseudonocardiaceae</taxon>
        <taxon>Lentzea</taxon>
    </lineage>
</organism>
<comment type="catalytic activity">
    <reaction evidence="4">
        <text>adenylyl-molybdopterin + molybdate = Mo-molybdopterin + AMP + H(+)</text>
        <dbReference type="Rhea" id="RHEA:35047"/>
        <dbReference type="ChEBI" id="CHEBI:15378"/>
        <dbReference type="ChEBI" id="CHEBI:36264"/>
        <dbReference type="ChEBI" id="CHEBI:62727"/>
        <dbReference type="ChEBI" id="CHEBI:71302"/>
        <dbReference type="ChEBI" id="CHEBI:456215"/>
        <dbReference type="EC" id="2.10.1.1"/>
    </reaction>
</comment>
<keyword evidence="5 8" id="KW-0808">Transferase</keyword>
<dbReference type="Pfam" id="PF00994">
    <property type="entry name" value="MoCF_biosynth"/>
    <property type="match status" value="1"/>
</dbReference>
<dbReference type="Pfam" id="PF03453">
    <property type="entry name" value="MoeA_N"/>
    <property type="match status" value="1"/>
</dbReference>
<dbReference type="InterPro" id="IPR038987">
    <property type="entry name" value="MoeA-like"/>
</dbReference>
<evidence type="ECO:0000256" key="6">
    <source>
        <dbReference type="SAM" id="MobiDB-lite"/>
    </source>
</evidence>
<dbReference type="OrthoDB" id="3196725at2"/>
<comment type="function">
    <text evidence="1 5">Catalyzes the insertion of molybdate into adenylated molybdopterin with the concomitant release of AMP.</text>
</comment>
<dbReference type="Gene3D" id="3.40.980.10">
    <property type="entry name" value="MoaB/Mog-like domain"/>
    <property type="match status" value="1"/>
</dbReference>
<dbReference type="AlphaFoldDB" id="A0A1I6DMR6"/>
<keyword evidence="5" id="KW-0460">Magnesium</keyword>
<comment type="similarity">
    <text evidence="2 5">Belongs to the MoeA family.</text>
</comment>
<comment type="pathway">
    <text evidence="5">Cofactor biosynthesis; molybdopterin biosynthesis.</text>
</comment>
<dbReference type="SUPFAM" id="SSF53218">
    <property type="entry name" value="Molybdenum cofactor biosynthesis proteins"/>
    <property type="match status" value="1"/>
</dbReference>
<dbReference type="STRING" id="84724.SAMN04488564_1021047"/>
<dbReference type="InterPro" id="IPR001453">
    <property type="entry name" value="MoaB/Mog_dom"/>
</dbReference>
<dbReference type="SUPFAM" id="SSF63882">
    <property type="entry name" value="MoeA N-terminal region -like"/>
    <property type="match status" value="2"/>
</dbReference>
<dbReference type="GO" id="GO:0046872">
    <property type="term" value="F:metal ion binding"/>
    <property type="evidence" value="ECO:0007669"/>
    <property type="project" value="UniProtKB-UniRule"/>
</dbReference>
<dbReference type="PANTHER" id="PTHR10192:SF5">
    <property type="entry name" value="GEPHYRIN"/>
    <property type="match status" value="1"/>
</dbReference>
<dbReference type="UniPathway" id="UPA00344"/>
<evidence type="ECO:0000313" key="8">
    <source>
        <dbReference type="EMBL" id="SFR06657.1"/>
    </source>
</evidence>
<evidence type="ECO:0000256" key="4">
    <source>
        <dbReference type="ARBA" id="ARBA00047317"/>
    </source>
</evidence>
<keyword evidence="5" id="KW-0479">Metal-binding</keyword>
<dbReference type="InterPro" id="IPR036135">
    <property type="entry name" value="MoeA_linker/N_sf"/>
</dbReference>
<dbReference type="Proteomes" id="UP000198583">
    <property type="component" value="Unassembled WGS sequence"/>
</dbReference>
<name>A0A1I6DMR6_9PSEU</name>
<dbReference type="SMART" id="SM00852">
    <property type="entry name" value="MoCF_biosynth"/>
    <property type="match status" value="1"/>
</dbReference>
<dbReference type="PANTHER" id="PTHR10192">
    <property type="entry name" value="MOLYBDOPTERIN BIOSYNTHESIS PROTEIN"/>
    <property type="match status" value="1"/>
</dbReference>
<dbReference type="Gene3D" id="3.90.105.10">
    <property type="entry name" value="Molybdopterin biosynthesis moea protein, domain 2"/>
    <property type="match status" value="1"/>
</dbReference>
<sequence length="419" mass="43281">MNMPWTLARQTAREAAKPLDPAELALPDALGLALASAVRALTSQPTCDTSAMDGYAVAGPGPWTVVGRVAAGDPVPPVLLRRGEAFGVATGAPVPDGSGSVLPVELCSIDGAQLRETQNALAPDDRRTAPTPHNHQQPAHPHDGPPPANRHDHPARATSKTPLGRHIRRQGEDWSAGDELIPAGALISPAVLGLAAAVGHDTLLAHRRPQVAVIVTGDELLHTGPPRPGRVRDAIGPMLPGLLTRADLIGTTHLRDDPSALADALRFDQADVLVTCGATSVGPADHLRRVLTGLDAEILVSGVACRPGHPMLLAVLPDGRCVVGLPGNPFAALAAVLTLLHPLLDTLGGHTARPPITARLSDVSAHPRDTRLIPVTRTGGEAVAVGHDRPGSLWGAALADALAVVPPGHRGGEVELLPF</sequence>
<accession>A0A1I6DMR6</accession>
<evidence type="ECO:0000256" key="1">
    <source>
        <dbReference type="ARBA" id="ARBA00002901"/>
    </source>
</evidence>
<dbReference type="RefSeq" id="WP_093590450.1">
    <property type="nucleotide sequence ID" value="NZ_FOYL01000002.1"/>
</dbReference>
<reference evidence="9" key="1">
    <citation type="submission" date="2016-10" db="EMBL/GenBank/DDBJ databases">
        <authorList>
            <person name="Varghese N."/>
            <person name="Submissions S."/>
        </authorList>
    </citation>
    <scope>NUCLEOTIDE SEQUENCE [LARGE SCALE GENOMIC DNA]</scope>
    <source>
        <strain evidence="9">DSM 44232</strain>
    </source>
</reference>
<dbReference type="InterPro" id="IPR036688">
    <property type="entry name" value="MoeA_C_domain_IV_sf"/>
</dbReference>
<feature type="region of interest" description="Disordered" evidence="6">
    <location>
        <begin position="123"/>
        <end position="166"/>
    </location>
</feature>
<dbReference type="CDD" id="cd00887">
    <property type="entry name" value="MoeA"/>
    <property type="match status" value="1"/>
</dbReference>
<evidence type="ECO:0000256" key="5">
    <source>
        <dbReference type="RuleBase" id="RU365090"/>
    </source>
</evidence>
<gene>
    <name evidence="8" type="ORF">SAMN04488564_1021047</name>
</gene>
<dbReference type="InterPro" id="IPR036425">
    <property type="entry name" value="MoaB/Mog-like_dom_sf"/>
</dbReference>
<keyword evidence="9" id="KW-1185">Reference proteome</keyword>
<evidence type="ECO:0000256" key="3">
    <source>
        <dbReference type="ARBA" id="ARBA00022505"/>
    </source>
</evidence>
<comment type="cofactor">
    <cofactor evidence="5">
        <name>Mg(2+)</name>
        <dbReference type="ChEBI" id="CHEBI:18420"/>
    </cofactor>
</comment>
<proteinExistence type="inferred from homology"/>
<evidence type="ECO:0000256" key="2">
    <source>
        <dbReference type="ARBA" id="ARBA00010763"/>
    </source>
</evidence>